<accession>A0ABS5LJ72</accession>
<keyword evidence="2" id="KW-1185">Reference proteome</keyword>
<gene>
    <name evidence="1" type="ORF">J9317_18810</name>
</gene>
<dbReference type="Proteomes" id="UP000682403">
    <property type="component" value="Unassembled WGS sequence"/>
</dbReference>
<proteinExistence type="predicted"/>
<evidence type="ECO:0000313" key="1">
    <source>
        <dbReference type="EMBL" id="MBS2970796.1"/>
    </source>
</evidence>
<name>A0ABS5LJ72_9BACI</name>
<sequence length="122" mass="14345">MINLLNKYYEGFEGEPELVLINEEDKNKMIIWNGYFEAILDALLETDLEREGIIDDYFRHEGWYDDSPWKIKDIPLTIKQLNRFDLDKVNQSENIKIVLPSLVEDIIEFLASSSGNVLIEYD</sequence>
<evidence type="ECO:0000313" key="2">
    <source>
        <dbReference type="Proteomes" id="UP000682403"/>
    </source>
</evidence>
<organism evidence="1 2">
    <name type="scientific">Metabacillus flavus</name>
    <dbReference type="NCBI Taxonomy" id="2823519"/>
    <lineage>
        <taxon>Bacteria</taxon>
        <taxon>Bacillati</taxon>
        <taxon>Bacillota</taxon>
        <taxon>Bacilli</taxon>
        <taxon>Bacillales</taxon>
        <taxon>Bacillaceae</taxon>
        <taxon>Metabacillus</taxon>
    </lineage>
</organism>
<dbReference type="EMBL" id="JAGVRK010000001">
    <property type="protein sequence ID" value="MBS2970796.1"/>
    <property type="molecule type" value="Genomic_DNA"/>
</dbReference>
<reference evidence="1 2" key="1">
    <citation type="submission" date="2021-04" db="EMBL/GenBank/DDBJ databases">
        <title>Metabacillus sp. strain KIGAM252 whole genome sequence.</title>
        <authorList>
            <person name="Seo M.-J."/>
            <person name="Cho E.-S."/>
            <person name="Hwang C.Y."/>
            <person name="Yoon D.J."/>
        </authorList>
    </citation>
    <scope>NUCLEOTIDE SEQUENCE [LARGE SCALE GENOMIC DNA]</scope>
    <source>
        <strain evidence="1 2">KIGAM252</strain>
    </source>
</reference>
<protein>
    <submittedName>
        <fullName evidence="1">Uncharacterized protein</fullName>
    </submittedName>
</protein>
<comment type="caution">
    <text evidence="1">The sequence shown here is derived from an EMBL/GenBank/DDBJ whole genome shotgun (WGS) entry which is preliminary data.</text>
</comment>